<name>A0A9D3PEX5_MEGAT</name>
<feature type="compositionally biased region" description="Low complexity" evidence="1">
    <location>
        <begin position="294"/>
        <end position="304"/>
    </location>
</feature>
<feature type="compositionally biased region" description="Acidic residues" evidence="1">
    <location>
        <begin position="343"/>
        <end position="352"/>
    </location>
</feature>
<feature type="compositionally biased region" description="Basic residues" evidence="1">
    <location>
        <begin position="89"/>
        <end position="102"/>
    </location>
</feature>
<feature type="compositionally biased region" description="Polar residues" evidence="1">
    <location>
        <begin position="373"/>
        <end position="383"/>
    </location>
</feature>
<keyword evidence="3" id="KW-1185">Reference proteome</keyword>
<dbReference type="GO" id="GO:0000235">
    <property type="term" value="C:astral microtubule"/>
    <property type="evidence" value="ECO:0007669"/>
    <property type="project" value="TreeGrafter"/>
</dbReference>
<dbReference type="PANTHER" id="PTHR14739:SF9">
    <property type="entry name" value="MICROTUBULE-ASSOCIATED PROTEIN 9"/>
    <property type="match status" value="1"/>
</dbReference>
<reference evidence="2" key="1">
    <citation type="submission" date="2021-01" db="EMBL/GenBank/DDBJ databases">
        <authorList>
            <person name="Zahm M."/>
            <person name="Roques C."/>
            <person name="Cabau C."/>
            <person name="Klopp C."/>
            <person name="Donnadieu C."/>
            <person name="Jouanno E."/>
            <person name="Lampietro C."/>
            <person name="Louis A."/>
            <person name="Herpin A."/>
            <person name="Echchiki A."/>
            <person name="Berthelot C."/>
            <person name="Parey E."/>
            <person name="Roest-Crollius H."/>
            <person name="Braasch I."/>
            <person name="Postlethwait J."/>
            <person name="Bobe J."/>
            <person name="Montfort J."/>
            <person name="Bouchez O."/>
            <person name="Begum T."/>
            <person name="Mejri S."/>
            <person name="Adams A."/>
            <person name="Chen W.-J."/>
            <person name="Guiguen Y."/>
        </authorList>
    </citation>
    <scope>NUCLEOTIDE SEQUENCE</scope>
    <source>
        <strain evidence="2">YG-15Mar2019-1</strain>
        <tissue evidence="2">Brain</tissue>
    </source>
</reference>
<evidence type="ECO:0000313" key="3">
    <source>
        <dbReference type="Proteomes" id="UP001046870"/>
    </source>
</evidence>
<dbReference type="GO" id="GO:0008017">
    <property type="term" value="F:microtubule binding"/>
    <property type="evidence" value="ECO:0007669"/>
    <property type="project" value="TreeGrafter"/>
</dbReference>
<gene>
    <name evidence="2" type="ORF">MATL_G00224200</name>
</gene>
<evidence type="ECO:0000313" key="2">
    <source>
        <dbReference type="EMBL" id="KAG7458769.1"/>
    </source>
</evidence>
<evidence type="ECO:0008006" key="4">
    <source>
        <dbReference type="Google" id="ProtNLM"/>
    </source>
</evidence>
<feature type="region of interest" description="Disordered" evidence="1">
    <location>
        <begin position="516"/>
        <end position="545"/>
    </location>
</feature>
<organism evidence="2 3">
    <name type="scientific">Megalops atlanticus</name>
    <name type="common">Tarpon</name>
    <name type="synonym">Clupea gigantea</name>
    <dbReference type="NCBI Taxonomy" id="7932"/>
    <lineage>
        <taxon>Eukaryota</taxon>
        <taxon>Metazoa</taxon>
        <taxon>Chordata</taxon>
        <taxon>Craniata</taxon>
        <taxon>Vertebrata</taxon>
        <taxon>Euteleostomi</taxon>
        <taxon>Actinopterygii</taxon>
        <taxon>Neopterygii</taxon>
        <taxon>Teleostei</taxon>
        <taxon>Elopiformes</taxon>
        <taxon>Megalopidae</taxon>
        <taxon>Megalops</taxon>
    </lineage>
</organism>
<proteinExistence type="predicted"/>
<feature type="compositionally biased region" description="Basic and acidic residues" evidence="1">
    <location>
        <begin position="189"/>
        <end position="207"/>
    </location>
</feature>
<dbReference type="GO" id="GO:0090307">
    <property type="term" value="P:mitotic spindle assembly"/>
    <property type="evidence" value="ECO:0007669"/>
    <property type="project" value="TreeGrafter"/>
</dbReference>
<feature type="region of interest" description="Disordered" evidence="1">
    <location>
        <begin position="609"/>
        <end position="637"/>
    </location>
</feature>
<dbReference type="Proteomes" id="UP001046870">
    <property type="component" value="Chromosome 20"/>
</dbReference>
<dbReference type="EMBL" id="JAFDVH010000020">
    <property type="protein sequence ID" value="KAG7458769.1"/>
    <property type="molecule type" value="Genomic_DNA"/>
</dbReference>
<dbReference type="GO" id="GO:1902412">
    <property type="term" value="P:regulation of mitotic cytokinesis"/>
    <property type="evidence" value="ECO:0007669"/>
    <property type="project" value="TreeGrafter"/>
</dbReference>
<dbReference type="OrthoDB" id="8956542at2759"/>
<feature type="compositionally biased region" description="Basic and acidic residues" evidence="1">
    <location>
        <begin position="317"/>
        <end position="337"/>
    </location>
</feature>
<sequence>MADDLLGTTLAYTKSPKTSKRTSFQDELQDAVARARKNKTKEKFSYADDFDSDDVFEELLNLKKSKAGKKKAMINDFKLSDDEDDKTVKPKKVSFMKTRRKSPPASDGPSDIEKAGEAEVKNTLNSSGSERSQLKSRLSPTVSRSPSESSVPLPTESSEERQETVTDGQRQEAVTEGEGQEELTTEGEGLTRGEKKLPVPQPRERSARRSPSPGSVVEGVLPKPRPRRRALKEGSNTEEESMTGQESQRSRPPTSSVSIHLSSADVASTMSSPGDREAFRSPSRQSAEEDHSLSSRFSRYPSSPEGQLSESLCRSAEGLEERGFPEEIKQSSIEEHASTSFEEYQETDDPDGETSRQENVIEKSSDSSLSVSETQIARCSSAQPHPAESRYLGALKVLDHLKSHMESQPEMADTVRAHVYQEWLRKKKEKLKDSMKIKKNQEKMVEEKKKEELDRKEHAKASFVAWSEKKTEVLKAKIKEKQEVVKKQQEEVDEKLKKKETAQQVFERWKKTQDEYLKEKHRKQKLAEQRLKQKKEKESEERKQDCSSSFLKWREAKEEAIQEKLRKARREEKIKEEEEKYMKEEKGKMALEMYEKWLIRKERQERRERKQRRIQAILQDEPLPPWSPPNKTVPFGR</sequence>
<protein>
    <recommendedName>
        <fullName evidence="4">Microtubule-associated protein 9</fullName>
    </recommendedName>
</protein>
<dbReference type="AlphaFoldDB" id="A0A9D3PEX5"/>
<evidence type="ECO:0000256" key="1">
    <source>
        <dbReference type="SAM" id="MobiDB-lite"/>
    </source>
</evidence>
<feature type="compositionally biased region" description="Basic and acidic residues" evidence="1">
    <location>
        <begin position="111"/>
        <end position="120"/>
    </location>
</feature>
<dbReference type="GO" id="GO:0000281">
    <property type="term" value="P:mitotic cytokinesis"/>
    <property type="evidence" value="ECO:0007669"/>
    <property type="project" value="InterPro"/>
</dbReference>
<feature type="compositionally biased region" description="Basic and acidic residues" evidence="1">
    <location>
        <begin position="353"/>
        <end position="365"/>
    </location>
</feature>
<feature type="compositionally biased region" description="Polar residues" evidence="1">
    <location>
        <begin position="122"/>
        <end position="131"/>
    </location>
</feature>
<feature type="region of interest" description="Disordered" evidence="1">
    <location>
        <begin position="77"/>
        <end position="388"/>
    </location>
</feature>
<accession>A0A9D3PEX5</accession>
<feature type="compositionally biased region" description="Polar residues" evidence="1">
    <location>
        <begin position="242"/>
        <end position="272"/>
    </location>
</feature>
<feature type="compositionally biased region" description="Basic and acidic residues" evidence="1">
    <location>
        <begin position="525"/>
        <end position="545"/>
    </location>
</feature>
<comment type="caution">
    <text evidence="2">The sequence shown here is derived from an EMBL/GenBank/DDBJ whole genome shotgun (WGS) entry which is preliminary data.</text>
</comment>
<dbReference type="InterPro" id="IPR026106">
    <property type="entry name" value="MAP9"/>
</dbReference>
<dbReference type="PANTHER" id="PTHR14739">
    <property type="entry name" value="MICROTUBULE-ASSOCIATED PROTEIN 9"/>
    <property type="match status" value="1"/>
</dbReference>
<feature type="compositionally biased region" description="Low complexity" evidence="1">
    <location>
        <begin position="138"/>
        <end position="154"/>
    </location>
</feature>